<dbReference type="Proteomes" id="UP000824109">
    <property type="component" value="Unassembled WGS sequence"/>
</dbReference>
<comment type="caution">
    <text evidence="1">The sequence shown here is derived from an EMBL/GenBank/DDBJ whole genome shotgun (WGS) entry which is preliminary data.</text>
</comment>
<organism evidence="1 2">
    <name type="scientific">Candidatus Ornithomonoglobus merdipullorum</name>
    <dbReference type="NCBI Taxonomy" id="2840895"/>
    <lineage>
        <taxon>Bacteria</taxon>
        <taxon>Bacillati</taxon>
        <taxon>Bacillota</taxon>
        <taxon>Clostridia</taxon>
        <taxon>Candidatus Ornithomonoglobus</taxon>
    </lineage>
</organism>
<evidence type="ECO:0000313" key="1">
    <source>
        <dbReference type="EMBL" id="HIU58165.1"/>
    </source>
</evidence>
<name>A0A9D1MD41_9FIRM</name>
<evidence type="ECO:0000313" key="2">
    <source>
        <dbReference type="Proteomes" id="UP000824109"/>
    </source>
</evidence>
<reference evidence="1" key="2">
    <citation type="journal article" date="2021" name="PeerJ">
        <title>Extensive microbial diversity within the chicken gut microbiome revealed by metagenomics and culture.</title>
        <authorList>
            <person name="Gilroy R."/>
            <person name="Ravi A."/>
            <person name="Getino M."/>
            <person name="Pursley I."/>
            <person name="Horton D.L."/>
            <person name="Alikhan N.F."/>
            <person name="Baker D."/>
            <person name="Gharbi K."/>
            <person name="Hall N."/>
            <person name="Watson M."/>
            <person name="Adriaenssens E.M."/>
            <person name="Foster-Nyarko E."/>
            <person name="Jarju S."/>
            <person name="Secka A."/>
            <person name="Antonio M."/>
            <person name="Oren A."/>
            <person name="Chaudhuri R.R."/>
            <person name="La Ragione R."/>
            <person name="Hildebrand F."/>
            <person name="Pallen M.J."/>
        </authorList>
    </citation>
    <scope>NUCLEOTIDE SEQUENCE</scope>
    <source>
        <strain evidence="1">USAMLcec3-3695</strain>
    </source>
</reference>
<dbReference type="SUPFAM" id="SSF51126">
    <property type="entry name" value="Pectin lyase-like"/>
    <property type="match status" value="1"/>
</dbReference>
<protein>
    <submittedName>
        <fullName evidence="1">Uncharacterized protein</fullName>
    </submittedName>
</protein>
<dbReference type="EMBL" id="DVNB01000103">
    <property type="protein sequence ID" value="HIU58165.1"/>
    <property type="molecule type" value="Genomic_DNA"/>
</dbReference>
<sequence length="241" mass="25369">MVSVKNVPAISSSSDLSTAYSTGGSYVLGQDVVTVSNAGTSDEGNLQNGSINGNGGIMLCGTDTPGGAMLFHNTAVNWTYSNMTIDGNKDNVTHTDACLWFMGGADITFENAVIRNFRTSAAERMAVTNVGGTVTFDNVEFSGNENTGENSEKFGEYTDIYSAPWGDASIVLKGATKAKIYYVSGNIDVSGLSEGCDISVKADQADGYEYLKGLVCDNEAVSIEYDDENMTVTFTGTTAAE</sequence>
<dbReference type="InterPro" id="IPR011050">
    <property type="entry name" value="Pectin_lyase_fold/virulence"/>
</dbReference>
<accession>A0A9D1MD41</accession>
<reference evidence="1" key="1">
    <citation type="submission" date="2020-10" db="EMBL/GenBank/DDBJ databases">
        <authorList>
            <person name="Gilroy R."/>
        </authorList>
    </citation>
    <scope>NUCLEOTIDE SEQUENCE</scope>
    <source>
        <strain evidence="1">USAMLcec3-3695</strain>
    </source>
</reference>
<gene>
    <name evidence="1" type="ORF">IAA61_10225</name>
</gene>
<proteinExistence type="predicted"/>
<dbReference type="AlphaFoldDB" id="A0A9D1MD41"/>